<accession>A0A0F8X0X2</accession>
<comment type="caution">
    <text evidence="1">The sequence shown here is derived from an EMBL/GenBank/DDBJ whole genome shotgun (WGS) entry which is preliminary data.</text>
</comment>
<evidence type="ECO:0000313" key="1">
    <source>
        <dbReference type="EMBL" id="KKK54450.1"/>
    </source>
</evidence>
<protein>
    <submittedName>
        <fullName evidence="1">Uncharacterized protein</fullName>
    </submittedName>
</protein>
<name>A0A0F8X0X2_9ZZZZ</name>
<dbReference type="AlphaFoldDB" id="A0A0F8X0X2"/>
<reference evidence="1" key="1">
    <citation type="journal article" date="2015" name="Nature">
        <title>Complex archaea that bridge the gap between prokaryotes and eukaryotes.</title>
        <authorList>
            <person name="Spang A."/>
            <person name="Saw J.H."/>
            <person name="Jorgensen S.L."/>
            <person name="Zaremba-Niedzwiedzka K."/>
            <person name="Martijn J."/>
            <person name="Lind A.E."/>
            <person name="van Eijk R."/>
            <person name="Schleper C."/>
            <person name="Guy L."/>
            <person name="Ettema T.J."/>
        </authorList>
    </citation>
    <scope>NUCLEOTIDE SEQUENCE</scope>
</reference>
<organism evidence="1">
    <name type="scientific">marine sediment metagenome</name>
    <dbReference type="NCBI Taxonomy" id="412755"/>
    <lineage>
        <taxon>unclassified sequences</taxon>
        <taxon>metagenomes</taxon>
        <taxon>ecological metagenomes</taxon>
    </lineage>
</organism>
<gene>
    <name evidence="1" type="ORF">LCGC14_3084630</name>
</gene>
<sequence length="33" mass="3823">MKRYPHKIGTVDRMGVFVEVECPSEYSKPDRPA</sequence>
<proteinExistence type="predicted"/>
<dbReference type="EMBL" id="LAZR01065987">
    <property type="protein sequence ID" value="KKK54450.1"/>
    <property type="molecule type" value="Genomic_DNA"/>
</dbReference>